<proteinExistence type="predicted"/>
<protein>
    <submittedName>
        <fullName evidence="1">Oligoribonuclease</fullName>
    </submittedName>
</protein>
<accession>A0ACB6SHS3</accession>
<gene>
    <name evidence="1" type="ORF">BU25DRAFT_381600</name>
</gene>
<name>A0ACB6SHS3_9PLEO</name>
<comment type="caution">
    <text evidence="1">The sequence shown here is derived from an EMBL/GenBank/DDBJ whole genome shotgun (WGS) entry which is preliminary data.</text>
</comment>
<dbReference type="Proteomes" id="UP000799754">
    <property type="component" value="Unassembled WGS sequence"/>
</dbReference>
<organism evidence="1 2">
    <name type="scientific">Macroventuria anomochaeta</name>
    <dbReference type="NCBI Taxonomy" id="301207"/>
    <lineage>
        <taxon>Eukaryota</taxon>
        <taxon>Fungi</taxon>
        <taxon>Dikarya</taxon>
        <taxon>Ascomycota</taxon>
        <taxon>Pezizomycotina</taxon>
        <taxon>Dothideomycetes</taxon>
        <taxon>Pleosporomycetidae</taxon>
        <taxon>Pleosporales</taxon>
        <taxon>Pleosporineae</taxon>
        <taxon>Didymellaceae</taxon>
        <taxon>Macroventuria</taxon>
    </lineage>
</organism>
<dbReference type="EMBL" id="MU006701">
    <property type="protein sequence ID" value="KAF2633830.1"/>
    <property type="molecule type" value="Genomic_DNA"/>
</dbReference>
<keyword evidence="2" id="KW-1185">Reference proteome</keyword>
<evidence type="ECO:0000313" key="2">
    <source>
        <dbReference type="Proteomes" id="UP000799754"/>
    </source>
</evidence>
<sequence length="196" mass="22322">MASVSKVPLVWIDCEMTGLDTSKDTIMSLAAFVTDADLNILDEEGYEAIIHHEKEQLDQMGEWCTRHHGESGLTQACLDATITAEVAAEGLLQYIKRFAPERRTALIAGNSIHADRGFLVLPPYKPIIDHLHYRIFDVSSIKEAARRWAPKETLKKIPRKQMLHEARADILESIEEARFYREAFFIKKDPDATEQK</sequence>
<evidence type="ECO:0000313" key="1">
    <source>
        <dbReference type="EMBL" id="KAF2633830.1"/>
    </source>
</evidence>
<reference evidence="1" key="1">
    <citation type="journal article" date="2020" name="Stud. Mycol.">
        <title>101 Dothideomycetes genomes: a test case for predicting lifestyles and emergence of pathogens.</title>
        <authorList>
            <person name="Haridas S."/>
            <person name="Albert R."/>
            <person name="Binder M."/>
            <person name="Bloem J."/>
            <person name="Labutti K."/>
            <person name="Salamov A."/>
            <person name="Andreopoulos B."/>
            <person name="Baker S."/>
            <person name="Barry K."/>
            <person name="Bills G."/>
            <person name="Bluhm B."/>
            <person name="Cannon C."/>
            <person name="Castanera R."/>
            <person name="Culley D."/>
            <person name="Daum C."/>
            <person name="Ezra D."/>
            <person name="Gonzalez J."/>
            <person name="Henrissat B."/>
            <person name="Kuo A."/>
            <person name="Liang C."/>
            <person name="Lipzen A."/>
            <person name="Lutzoni F."/>
            <person name="Magnuson J."/>
            <person name="Mondo S."/>
            <person name="Nolan M."/>
            <person name="Ohm R."/>
            <person name="Pangilinan J."/>
            <person name="Park H.-J."/>
            <person name="Ramirez L."/>
            <person name="Alfaro M."/>
            <person name="Sun H."/>
            <person name="Tritt A."/>
            <person name="Yoshinaga Y."/>
            <person name="Zwiers L.-H."/>
            <person name="Turgeon B."/>
            <person name="Goodwin S."/>
            <person name="Spatafora J."/>
            <person name="Crous P."/>
            <person name="Grigoriev I."/>
        </authorList>
    </citation>
    <scope>NUCLEOTIDE SEQUENCE</scope>
    <source>
        <strain evidence="1">CBS 525.71</strain>
    </source>
</reference>